<dbReference type="AlphaFoldDB" id="A0A1S2LNS3"/>
<keyword evidence="3" id="KW-1185">Reference proteome</keyword>
<gene>
    <name evidence="2" type="ORF">BKP35_08725</name>
</gene>
<dbReference type="Pfam" id="PF14088">
    <property type="entry name" value="DUF4268"/>
    <property type="match status" value="1"/>
</dbReference>
<feature type="domain" description="DUF4268" evidence="1">
    <location>
        <begin position="228"/>
        <end position="357"/>
    </location>
</feature>
<proteinExistence type="predicted"/>
<dbReference type="GO" id="GO:0003676">
    <property type="term" value="F:nucleic acid binding"/>
    <property type="evidence" value="ECO:0007669"/>
    <property type="project" value="InterPro"/>
</dbReference>
<dbReference type="InterPro" id="IPR011856">
    <property type="entry name" value="tRNA_endonuc-like_dom_sf"/>
</dbReference>
<protein>
    <recommendedName>
        <fullName evidence="1">DUF4268 domain-containing protein</fullName>
    </recommendedName>
</protein>
<evidence type="ECO:0000313" key="3">
    <source>
        <dbReference type="Proteomes" id="UP000180098"/>
    </source>
</evidence>
<dbReference type="Proteomes" id="UP000180098">
    <property type="component" value="Unassembled WGS sequence"/>
</dbReference>
<name>A0A1S2LNS3_9BACI</name>
<accession>A0A1S2LNS3</accession>
<dbReference type="EMBL" id="MLQQ01000013">
    <property type="protein sequence ID" value="OIJ13850.1"/>
    <property type="molecule type" value="Genomic_DNA"/>
</dbReference>
<comment type="caution">
    <text evidence="2">The sequence shown here is derived from an EMBL/GenBank/DDBJ whole genome shotgun (WGS) entry which is preliminary data.</text>
</comment>
<dbReference type="RefSeq" id="WP_071312960.1">
    <property type="nucleotide sequence ID" value="NZ_MLQQ01000013.1"/>
</dbReference>
<sequence length="361" mass="42306">MYRYDKIKNELIEIESTNFSDQKIKEREHIEEWIRKSPQTLGEDLLIIGHEYDKFENNERLDLLAIDTDGNLVIIETKQDYTGSGVDFQVLKYCSYCSTLKPIDIIEIYEEYIKKFGLHGDAVDNILEFLDIDSRDILNNVLNKTQRIIIVGNEFDKRILSVSAWLHQNGIDIKCISIKPYLDSSKTDVLIDLNQLIPPKDIENYYIKKKIQRDKSQGDVFQPNDVIQFFENIVEAVKQQGHHAYYHPRKSYCTVKSGFKNISFTLIYQKSFSHFAFEVVTHDPEIKQKMFSVFEENKNTICSKINLEFNAEDGKRNPDWGRIIASQKLEKGQSIHNYTEGVNKKFIKTIEVFKELFKFNL</sequence>
<evidence type="ECO:0000259" key="1">
    <source>
        <dbReference type="Pfam" id="PF14088"/>
    </source>
</evidence>
<evidence type="ECO:0000313" key="2">
    <source>
        <dbReference type="EMBL" id="OIJ13850.1"/>
    </source>
</evidence>
<reference evidence="2 3" key="1">
    <citation type="submission" date="2016-10" db="EMBL/GenBank/DDBJ databases">
        <title>Draft genome sequences of four alkaliphilic bacteria belonging to the Anaerobacillus genus.</title>
        <authorList>
            <person name="Bassil N.M."/>
            <person name="Lloyd J.R."/>
        </authorList>
    </citation>
    <scope>NUCLEOTIDE SEQUENCE [LARGE SCALE GENOMIC DNA]</scope>
    <source>
        <strain evidence="2 3">DSM 15340</strain>
    </source>
</reference>
<dbReference type="OrthoDB" id="570199at2"/>
<dbReference type="Gene3D" id="3.40.1350.10">
    <property type="match status" value="1"/>
</dbReference>
<organism evidence="2 3">
    <name type="scientific">Anaerobacillus arseniciselenatis</name>
    <dbReference type="NCBI Taxonomy" id="85682"/>
    <lineage>
        <taxon>Bacteria</taxon>
        <taxon>Bacillati</taxon>
        <taxon>Bacillota</taxon>
        <taxon>Bacilli</taxon>
        <taxon>Bacillales</taxon>
        <taxon>Bacillaceae</taxon>
        <taxon>Anaerobacillus</taxon>
    </lineage>
</organism>
<dbReference type="InterPro" id="IPR025364">
    <property type="entry name" value="DUF4268"/>
</dbReference>